<keyword evidence="8" id="KW-0807">Transducer</keyword>
<evidence type="ECO:0000256" key="5">
    <source>
        <dbReference type="ARBA" id="ARBA00023040"/>
    </source>
</evidence>
<dbReference type="AlphaFoldDB" id="A0A914UJZ6"/>
<feature type="transmembrane region" description="Helical" evidence="9">
    <location>
        <begin position="20"/>
        <end position="42"/>
    </location>
</feature>
<feature type="transmembrane region" description="Helical" evidence="9">
    <location>
        <begin position="271"/>
        <end position="295"/>
    </location>
</feature>
<keyword evidence="5" id="KW-0297">G-protein coupled receptor</keyword>
<keyword evidence="3 9" id="KW-0812">Transmembrane</keyword>
<feature type="transmembrane region" description="Helical" evidence="9">
    <location>
        <begin position="89"/>
        <end position="109"/>
    </location>
</feature>
<dbReference type="PANTHER" id="PTHR24228:SF59">
    <property type="entry name" value="NEUROPEPTIDE RECEPTOR 15"/>
    <property type="match status" value="1"/>
</dbReference>
<dbReference type="Gene3D" id="1.20.1070.10">
    <property type="entry name" value="Rhodopsin 7-helix transmembrane proteins"/>
    <property type="match status" value="1"/>
</dbReference>
<dbReference type="InterPro" id="IPR017452">
    <property type="entry name" value="GPCR_Rhodpsn_7TM"/>
</dbReference>
<keyword evidence="2" id="KW-1003">Cell membrane</keyword>
<dbReference type="CDD" id="cd00637">
    <property type="entry name" value="7tm_classA_rhodopsin-like"/>
    <property type="match status" value="1"/>
</dbReference>
<reference evidence="12" key="1">
    <citation type="submission" date="2022-11" db="UniProtKB">
        <authorList>
            <consortium name="WormBaseParasite"/>
        </authorList>
    </citation>
    <scope>IDENTIFICATION</scope>
</reference>
<keyword evidence="11" id="KW-1185">Reference proteome</keyword>
<dbReference type="GO" id="GO:0004930">
    <property type="term" value="F:G protein-coupled receptor activity"/>
    <property type="evidence" value="ECO:0007669"/>
    <property type="project" value="UniProtKB-KW"/>
</dbReference>
<keyword evidence="6 9" id="KW-0472">Membrane</keyword>
<name>A0A914UJZ6_9BILA</name>
<feature type="transmembrane region" description="Helical" evidence="9">
    <location>
        <begin position="139"/>
        <end position="160"/>
    </location>
</feature>
<accession>A0A914UJZ6</accession>
<evidence type="ECO:0000256" key="8">
    <source>
        <dbReference type="ARBA" id="ARBA00023224"/>
    </source>
</evidence>
<dbReference type="PROSITE" id="PS50262">
    <property type="entry name" value="G_PROTEIN_RECEP_F1_2"/>
    <property type="match status" value="1"/>
</dbReference>
<evidence type="ECO:0000256" key="6">
    <source>
        <dbReference type="ARBA" id="ARBA00023136"/>
    </source>
</evidence>
<evidence type="ECO:0000313" key="11">
    <source>
        <dbReference type="Proteomes" id="UP000887566"/>
    </source>
</evidence>
<dbReference type="WBParaSite" id="PSAMB.scaffold1059size36538.g10661.t1">
    <property type="protein sequence ID" value="PSAMB.scaffold1059size36538.g10661.t1"/>
    <property type="gene ID" value="PSAMB.scaffold1059size36538.g10661"/>
</dbReference>
<evidence type="ECO:0000256" key="2">
    <source>
        <dbReference type="ARBA" id="ARBA00022475"/>
    </source>
</evidence>
<organism evidence="11 12">
    <name type="scientific">Plectus sambesii</name>
    <dbReference type="NCBI Taxonomy" id="2011161"/>
    <lineage>
        <taxon>Eukaryota</taxon>
        <taxon>Metazoa</taxon>
        <taxon>Ecdysozoa</taxon>
        <taxon>Nematoda</taxon>
        <taxon>Chromadorea</taxon>
        <taxon>Plectida</taxon>
        <taxon>Plectina</taxon>
        <taxon>Plectoidea</taxon>
        <taxon>Plectidae</taxon>
        <taxon>Plectus</taxon>
    </lineage>
</organism>
<evidence type="ECO:0000256" key="1">
    <source>
        <dbReference type="ARBA" id="ARBA00004651"/>
    </source>
</evidence>
<evidence type="ECO:0000313" key="12">
    <source>
        <dbReference type="WBParaSite" id="PSAMB.scaffold1059size36538.g10661.t1"/>
    </source>
</evidence>
<dbReference type="SUPFAM" id="SSF81321">
    <property type="entry name" value="Family A G protein-coupled receptor-like"/>
    <property type="match status" value="1"/>
</dbReference>
<evidence type="ECO:0000256" key="7">
    <source>
        <dbReference type="ARBA" id="ARBA00023170"/>
    </source>
</evidence>
<sequence>MSNSSYLLDFYGPSSKYFAVFIASSSIFIVASNSLFLALLMFSPELRSNKANWFLFAFGLSDWLHGCSHFIEALALWNGTINHRDLCTFAGHFVVISGVVSFGFPPMIATHRYYSLNNETDMRTGSCGFRMRAICADRYVLHLIIGWYIIVVIANVPLILGNSFGEDPSGFCLLRRFETPPLLIYYLATAINTVVLSLSITGLYYYKLSKWMKEHQNQLQNIARNSTSEAYTVTKELMRLMRFISILPVLTSTPVALLTAGQMILPITPMWINRIFSACYMFTPCVTPWLTIFFVRPFRNRFIKMYAIDRWYQIRGLPLLPLQLIQPTFNALIRHPPKGRKCQPFRAKIMKFARYMCRYWLKHAPMWNHFDHAGPRTTNAVEGYHNGLRVVTAQHSMISSFLRKLRQLHDKHLTRLTQLAVLEGKGKAKLPRYVKLNARIEAAKARLLEDLHNRQRFSIMENTSNKTPATIIGEYLCYVSWLLGF</sequence>
<evidence type="ECO:0000256" key="3">
    <source>
        <dbReference type="ARBA" id="ARBA00022692"/>
    </source>
</evidence>
<evidence type="ECO:0000259" key="10">
    <source>
        <dbReference type="PROSITE" id="PS50262"/>
    </source>
</evidence>
<dbReference type="GO" id="GO:0005886">
    <property type="term" value="C:plasma membrane"/>
    <property type="evidence" value="ECO:0007669"/>
    <property type="project" value="UniProtKB-SubCell"/>
</dbReference>
<dbReference type="Pfam" id="PF00001">
    <property type="entry name" value="7tm_1"/>
    <property type="match status" value="1"/>
</dbReference>
<dbReference type="InterPro" id="IPR000276">
    <property type="entry name" value="GPCR_Rhodpsn"/>
</dbReference>
<keyword evidence="4 9" id="KW-1133">Transmembrane helix</keyword>
<proteinExistence type="predicted"/>
<protein>
    <submittedName>
        <fullName evidence="12">G-protein coupled receptors family 1 profile domain-containing protein</fullName>
    </submittedName>
</protein>
<dbReference type="PANTHER" id="PTHR24228">
    <property type="entry name" value="B2 BRADYKININ RECEPTOR/ANGIOTENSIN II RECEPTOR"/>
    <property type="match status" value="1"/>
</dbReference>
<evidence type="ECO:0000256" key="4">
    <source>
        <dbReference type="ARBA" id="ARBA00022989"/>
    </source>
</evidence>
<dbReference type="Proteomes" id="UP000887566">
    <property type="component" value="Unplaced"/>
</dbReference>
<feature type="transmembrane region" description="Helical" evidence="9">
    <location>
        <begin position="243"/>
        <end position="265"/>
    </location>
</feature>
<comment type="subcellular location">
    <subcellularLocation>
        <location evidence="1">Cell membrane</location>
        <topology evidence="1">Multi-pass membrane protein</topology>
    </subcellularLocation>
</comment>
<evidence type="ECO:0000256" key="9">
    <source>
        <dbReference type="SAM" id="Phobius"/>
    </source>
</evidence>
<keyword evidence="7" id="KW-0675">Receptor</keyword>
<feature type="transmembrane region" description="Helical" evidence="9">
    <location>
        <begin position="183"/>
        <end position="206"/>
    </location>
</feature>
<feature type="transmembrane region" description="Helical" evidence="9">
    <location>
        <begin position="54"/>
        <end position="77"/>
    </location>
</feature>
<feature type="domain" description="G-protein coupled receptors family 1 profile" evidence="10">
    <location>
        <begin position="32"/>
        <end position="291"/>
    </location>
</feature>